<comment type="caution">
    <text evidence="1">The sequence shown here is derived from an EMBL/GenBank/DDBJ whole genome shotgun (WGS) entry which is preliminary data.</text>
</comment>
<gene>
    <name evidence="1" type="ORF">SPELUC_LOCUS9270</name>
</gene>
<keyword evidence="2" id="KW-1185">Reference proteome</keyword>
<feature type="non-terminal residue" evidence="1">
    <location>
        <position position="889"/>
    </location>
</feature>
<organism evidence="1 2">
    <name type="scientific">Cetraspora pellucida</name>
    <dbReference type="NCBI Taxonomy" id="1433469"/>
    <lineage>
        <taxon>Eukaryota</taxon>
        <taxon>Fungi</taxon>
        <taxon>Fungi incertae sedis</taxon>
        <taxon>Mucoromycota</taxon>
        <taxon>Glomeromycotina</taxon>
        <taxon>Glomeromycetes</taxon>
        <taxon>Diversisporales</taxon>
        <taxon>Gigasporaceae</taxon>
        <taxon>Cetraspora</taxon>
    </lineage>
</organism>
<dbReference type="Proteomes" id="UP000789366">
    <property type="component" value="Unassembled WGS sequence"/>
</dbReference>
<evidence type="ECO:0000313" key="1">
    <source>
        <dbReference type="EMBL" id="CAG8660987.1"/>
    </source>
</evidence>
<evidence type="ECO:0000313" key="2">
    <source>
        <dbReference type="Proteomes" id="UP000789366"/>
    </source>
</evidence>
<dbReference type="EMBL" id="CAJVPW010015326">
    <property type="protein sequence ID" value="CAG8660987.1"/>
    <property type="molecule type" value="Genomic_DNA"/>
</dbReference>
<reference evidence="1" key="1">
    <citation type="submission" date="2021-06" db="EMBL/GenBank/DDBJ databases">
        <authorList>
            <person name="Kallberg Y."/>
            <person name="Tangrot J."/>
            <person name="Rosling A."/>
        </authorList>
    </citation>
    <scope>NUCLEOTIDE SEQUENCE</scope>
    <source>
        <strain evidence="1">28 12/20/2015</strain>
    </source>
</reference>
<accession>A0ACA9NK92</accession>
<proteinExistence type="predicted"/>
<sequence length="889" mass="100118">MDSNDTDFRYMAANDLMNDLQKPEFTLDETNEKKVVQKVLKLMDDANGEVQNLAVKCLAPLVKKVRETQLAEIIDKLCEYATQKKEELRDIAGIGLKTVIVEIPSNSPNAGSVVQRLIPKLLSQLENSKATYEVQMDTLDILSELLARFGSSVGSNVTSQKRIQNVLVPLLSHSRPAFRKRTTIALGNLVTHAPDDLFNELVQKLLAEFERAQNQKDNLKTLIQCVGTLSRSSAPRLGKYLPQFLPLVFVNININDDELRENCLQALESFVLRCPTEITPNINTIIELGLVYLKDYSDDDDISWKVRRSSSKLLASIIGTRHELLSQLYSNVAPALVSRFKEREESVRVDILQTFIVLLRQTHVYGGEGYIPRENDHEPKRRRAIGPSESQESPKQMLRNLVPRLSRNLSKQLVSKSIITKQTGFLLLRELVTVLNGGLDNHLNTFIPAIENSLSTSSDTSHHHASTNSNLKIETLSFLRQLFKVHPPQVFHKHLARLCPPIISSVQDSFYKITSEAFLVCIELIKVIRPIEYQENTQTYNVQPLNPEFRRFILDIYNVTIARLSTPDADQEVKERSIMCLGVLISQAGDNLQDELKACMPILLERLRNEVTRLTTVKTFTMIADSTVCESDYVKVAITDAIQEVASLLRKHHRQLKVAALVCLELWKIPYRQELFPRSCGINASYFRPRPPSITISIEHQPVNNGILPSIFQLVQSTLVQGAALDSLLVLFRTLIETDEDHFNKLLDGLLTPVQKNQDLNQLTLSKQAYSTIAQCIATICVASNKYRNQTVIDFSRKIAAQNQSDSIKYLCLLTLGEIGRKVDLSAHSNLHVIILALFSAQSEDIKSAAAFALGNVSAGNVSKYLPIVISEINSDQRKRYLLLHSLKE</sequence>
<protein>
    <submittedName>
        <fullName evidence="1">12673_t:CDS:1</fullName>
    </submittedName>
</protein>
<name>A0ACA9NK92_9GLOM</name>